<organism evidence="1 2">
    <name type="scientific">Ditylenchus dipsaci</name>
    <dbReference type="NCBI Taxonomy" id="166011"/>
    <lineage>
        <taxon>Eukaryota</taxon>
        <taxon>Metazoa</taxon>
        <taxon>Ecdysozoa</taxon>
        <taxon>Nematoda</taxon>
        <taxon>Chromadorea</taxon>
        <taxon>Rhabditida</taxon>
        <taxon>Tylenchina</taxon>
        <taxon>Tylenchomorpha</taxon>
        <taxon>Sphaerularioidea</taxon>
        <taxon>Anguinidae</taxon>
        <taxon>Anguininae</taxon>
        <taxon>Ditylenchus</taxon>
    </lineage>
</organism>
<dbReference type="WBParaSite" id="jg12415">
    <property type="protein sequence ID" value="jg12415"/>
    <property type="gene ID" value="jg12415"/>
</dbReference>
<evidence type="ECO:0000313" key="2">
    <source>
        <dbReference type="WBParaSite" id="jg12415"/>
    </source>
</evidence>
<accession>A0A915CU38</accession>
<reference evidence="2" key="1">
    <citation type="submission" date="2022-11" db="UniProtKB">
        <authorList>
            <consortium name="WormBaseParasite"/>
        </authorList>
    </citation>
    <scope>IDENTIFICATION</scope>
</reference>
<evidence type="ECO:0000313" key="1">
    <source>
        <dbReference type="Proteomes" id="UP000887574"/>
    </source>
</evidence>
<protein>
    <submittedName>
        <fullName evidence="2">Uncharacterized protein</fullName>
    </submittedName>
</protein>
<dbReference type="AlphaFoldDB" id="A0A915CU38"/>
<sequence>MLLNLNFRHSVPINLQQADTSLKLERKQAAGLTTGKQIKHFFNQGVALISAGAEEKEPFSIPFYLSLVYPGLS</sequence>
<keyword evidence="1" id="KW-1185">Reference proteome</keyword>
<dbReference type="Proteomes" id="UP000887574">
    <property type="component" value="Unplaced"/>
</dbReference>
<name>A0A915CU38_9BILA</name>
<proteinExistence type="predicted"/>